<evidence type="ECO:0000259" key="6">
    <source>
        <dbReference type="Pfam" id="PF20843"/>
    </source>
</evidence>
<feature type="chain" id="PRO_5015547805" evidence="3">
    <location>
        <begin position="22"/>
        <end position="1136"/>
    </location>
</feature>
<dbReference type="RefSeq" id="XP_024666655.1">
    <property type="nucleotide sequence ID" value="XM_024810887.1"/>
</dbReference>
<keyword evidence="2" id="KW-0472">Membrane</keyword>
<feature type="signal peptide" evidence="3">
    <location>
        <begin position="1"/>
        <end position="21"/>
    </location>
</feature>
<keyword evidence="2" id="KW-1133">Transmembrane helix</keyword>
<keyword evidence="2" id="KW-0812">Transmembrane</keyword>
<feature type="domain" description="Rax2-like second" evidence="5">
    <location>
        <begin position="223"/>
        <end position="361"/>
    </location>
</feature>
<dbReference type="Proteomes" id="UP000238350">
    <property type="component" value="Unassembled WGS sequence"/>
</dbReference>
<dbReference type="PANTHER" id="PTHR31778:SF2">
    <property type="entry name" value="BUD SITE SELECTION PROTEIN RAX2"/>
    <property type="match status" value="1"/>
</dbReference>
<dbReference type="AlphaFoldDB" id="A0A2T0FP00"/>
<evidence type="ECO:0000256" key="3">
    <source>
        <dbReference type="SAM" id="SignalP"/>
    </source>
</evidence>
<dbReference type="InterPro" id="IPR048266">
    <property type="entry name" value="Rax2-like_second"/>
</dbReference>
<dbReference type="SUPFAM" id="SSF69322">
    <property type="entry name" value="Tricorn protease domain 2"/>
    <property type="match status" value="1"/>
</dbReference>
<feature type="transmembrane region" description="Helical" evidence="2">
    <location>
        <begin position="1077"/>
        <end position="1102"/>
    </location>
</feature>
<feature type="compositionally biased region" description="Low complexity" evidence="1">
    <location>
        <begin position="1050"/>
        <end position="1059"/>
    </location>
</feature>
<dbReference type="GO" id="GO:0000282">
    <property type="term" value="P:cellular bud site selection"/>
    <property type="evidence" value="ECO:0007669"/>
    <property type="project" value="TreeGrafter"/>
</dbReference>
<proteinExistence type="predicted"/>
<evidence type="ECO:0000313" key="7">
    <source>
        <dbReference type="EMBL" id="PRT56710.1"/>
    </source>
</evidence>
<protein>
    <submittedName>
        <fullName evidence="7">Bud site selection protein RAX2</fullName>
    </submittedName>
</protein>
<keyword evidence="8" id="KW-1185">Reference proteome</keyword>
<dbReference type="OrthoDB" id="2503993at2759"/>
<dbReference type="Pfam" id="PF12768">
    <property type="entry name" value="Rax2"/>
    <property type="match status" value="1"/>
</dbReference>
<dbReference type="STRING" id="45607.A0A2T0FP00"/>
<feature type="domain" description="Rax2-like C-terminal" evidence="4">
    <location>
        <begin position="814"/>
        <end position="1029"/>
    </location>
</feature>
<dbReference type="GO" id="GO:0005621">
    <property type="term" value="C:cellular bud scar"/>
    <property type="evidence" value="ECO:0007669"/>
    <property type="project" value="TreeGrafter"/>
</dbReference>
<dbReference type="EMBL" id="NDIQ01000022">
    <property type="protein sequence ID" value="PRT56710.1"/>
    <property type="molecule type" value="Genomic_DNA"/>
</dbReference>
<evidence type="ECO:0000256" key="2">
    <source>
        <dbReference type="SAM" id="Phobius"/>
    </source>
</evidence>
<dbReference type="Pfam" id="PF20842">
    <property type="entry name" value="Rax2_2"/>
    <property type="match status" value="1"/>
</dbReference>
<evidence type="ECO:0000256" key="1">
    <source>
        <dbReference type="SAM" id="MobiDB-lite"/>
    </source>
</evidence>
<feature type="region of interest" description="Disordered" evidence="1">
    <location>
        <begin position="1046"/>
        <end position="1068"/>
    </location>
</feature>
<comment type="caution">
    <text evidence="7">The sequence shown here is derived from an EMBL/GenBank/DDBJ whole genome shotgun (WGS) entry which is preliminary data.</text>
</comment>
<dbReference type="PANTHER" id="PTHR31778">
    <property type="entry name" value="BUD SITE SELECTION PROTEIN RAX2"/>
    <property type="match status" value="1"/>
</dbReference>
<organism evidence="7 8">
    <name type="scientific">Wickerhamiella sorbophila</name>
    <dbReference type="NCBI Taxonomy" id="45607"/>
    <lineage>
        <taxon>Eukaryota</taxon>
        <taxon>Fungi</taxon>
        <taxon>Dikarya</taxon>
        <taxon>Ascomycota</taxon>
        <taxon>Saccharomycotina</taxon>
        <taxon>Dipodascomycetes</taxon>
        <taxon>Dipodascales</taxon>
        <taxon>Trichomonascaceae</taxon>
        <taxon>Wickerhamiella</taxon>
    </lineage>
</organism>
<feature type="domain" description="Rax2-like third" evidence="6">
    <location>
        <begin position="376"/>
        <end position="518"/>
    </location>
</feature>
<dbReference type="Pfam" id="PF20843">
    <property type="entry name" value="Rax2_3"/>
    <property type="match status" value="1"/>
</dbReference>
<evidence type="ECO:0000259" key="4">
    <source>
        <dbReference type="Pfam" id="PF12768"/>
    </source>
</evidence>
<dbReference type="InterPro" id="IPR024982">
    <property type="entry name" value="Rax2-like_C"/>
</dbReference>
<evidence type="ECO:0000259" key="5">
    <source>
        <dbReference type="Pfam" id="PF20842"/>
    </source>
</evidence>
<evidence type="ECO:0000313" key="8">
    <source>
        <dbReference type="Proteomes" id="UP000238350"/>
    </source>
</evidence>
<accession>A0A2T0FP00</accession>
<reference evidence="7 8" key="1">
    <citation type="submission" date="2017-04" db="EMBL/GenBank/DDBJ databases">
        <title>Genome sequencing of [Candida] sorbophila.</title>
        <authorList>
            <person name="Ahn J.O."/>
        </authorList>
    </citation>
    <scope>NUCLEOTIDE SEQUENCE [LARGE SCALE GENOMIC DNA]</scope>
    <source>
        <strain evidence="7 8">DS02</strain>
    </source>
</reference>
<sequence>MRKRCIFGLFFLGISYSPADATIVNPKPISQPEINITSLGELGVFGNFDTLTHIIYEGQGSVLDPPIVNDQILSQQNKTTFLASSLVDGTIQASCQVDSNTIVMAGNFSQILNQSAHGIAGLDLSTGRLIPMDGIDFNGNVNVLFCNGSTVFVGGDFEYSGSSAVALWDVLNNKWLPAPWGGFTEGSVVNAITQFHDNLVFGGKLTGINANFTANNTRTEQAQQQLVPYSQASVTSSNGVAGQDDNSILCLNGAGWNALGNNAVATLNIDFGLTILPVRMRLQNLAGESGTKVFRLITHPTNGIMNLTWTDTNGTNRYCDAQCPLPASSESLFTDFTFVNEVSTTSAELVLLDSYGDHAGLTSVQFYQQDYFISPNNEWNLPLSCQEAQNTAEVDSSGSWTVSNQTTGDYMVSYISESSQLQNAKLAIHPNVDIEAKYLVRFYTPGCAESQDCSLRGQVNVTTYPGHGEPKSVQLYQTNEQLKYDVVYEGLLSPDAFVEVGMVDGQEVPLNFVAGQLVLEFQEGASSVKIGNLFEYSQKNFTVSAQNSSFIPVGATLLNTLGTTLGSNSTVDALAFTNDTLYIGGRIFNSSLSGLLAASSDSVQSIDVSVPVKSLTVLNETVIASSDATYKLDGTELIQIYSDPARVVPFELNDTSYWAFSSQSDLELYNPQTNDSYNGDLSIQGHLSANFEINGVNFYLGSLQILNKAQGGATLDTNFNPTRLPYNLNEGTGIIRAAAYLNESFTAVVGDFTANTTHGAARNVMLVSNSESFPLASNDLPNGKYLSVACNNSLLALAGSFNGVIDDHPVNGFALYNYSESTFVGISSGLDGAVQVNNVLFRPNTAQAIVVGEFNGTSDVPCGSICLYDANKDKWSAAANNSFTRGVVQAELIDQDNLLVALDDGGLSKVSLHNGSVTNIPSVNVTGFTLSLNSTIVYAYGPQNACGVSFWSMSRWTDLPTPFASPSRITSLSILPTVSNNSSSPLGANEVLVVFGSLNFPGYGQISAATFDGEDWSPLFKTTTLGSHSNVVIRSVAEHARKISPIEYHSNPSNPSSSSKPTEHPKDERNYMSRGRIVGISCAIAIGCVSLLIVLGLIFSWVTSYNARRQYSAMRVSEKDMVDAYTPEPLRGVFAQ</sequence>
<name>A0A2T0FP00_9ASCO</name>
<dbReference type="GeneID" id="36518078"/>
<dbReference type="GO" id="GO:1902929">
    <property type="term" value="C:plasma membrane of growing cell tip"/>
    <property type="evidence" value="ECO:0007669"/>
    <property type="project" value="TreeGrafter"/>
</dbReference>
<gene>
    <name evidence="7" type="ORF">B9G98_04330</name>
</gene>
<dbReference type="InterPro" id="IPR048265">
    <property type="entry name" value="Rax2-like_third"/>
</dbReference>
<keyword evidence="3" id="KW-0732">Signal</keyword>
<dbReference type="GO" id="GO:0005935">
    <property type="term" value="C:cellular bud neck"/>
    <property type="evidence" value="ECO:0007669"/>
    <property type="project" value="TreeGrafter"/>
</dbReference>